<dbReference type="RefSeq" id="XP_008045101.1">
    <property type="nucleotide sequence ID" value="XM_008046910.1"/>
</dbReference>
<sequence>MNANILSVYLATEKDAIRTTFYDGQSILDALKGIQAVADEFEDLHNAQIEVWGHRGGGWIACTAETAGVARPNFWVHVVRFPGAELVPFIGYELAWVYEVAGLKEMPHDVVEQDCRGDVKEGKAIRVVLWLKGSEGPLIFLVPAASNDTVCLGQCGAFRAAICEGGAPDSVSIIGALSADVEMDVWVHPFGRWFSRSLWTTLPVRRNGQTILVKTSSTCLVVGLGTELEAQDSSRAYYEDLDDEAPGALVADWNAYAQDDGDNADHVPVEWGPPPAQVPVNNAGLGPLEWGAPQVGDWQDVVDSEEVISLSSGDESDATVVIAEGDWRIPAGGGGVVRKRKRSASMKQRIAKRREQLLSMREGLRVFLVQQGSKEVIDLTHGETADDAIDIDRA</sequence>
<dbReference type="OrthoDB" id="10447587at2759"/>
<dbReference type="EMBL" id="JH711797">
    <property type="protein sequence ID" value="EIW51991.1"/>
    <property type="molecule type" value="Genomic_DNA"/>
</dbReference>
<gene>
    <name evidence="1" type="ORF">TRAVEDRAFT_53975</name>
</gene>
<organism evidence="1 2">
    <name type="scientific">Trametes versicolor (strain FP-101664)</name>
    <name type="common">White-rot fungus</name>
    <name type="synonym">Coriolus versicolor</name>
    <dbReference type="NCBI Taxonomy" id="717944"/>
    <lineage>
        <taxon>Eukaryota</taxon>
        <taxon>Fungi</taxon>
        <taxon>Dikarya</taxon>
        <taxon>Basidiomycota</taxon>
        <taxon>Agaricomycotina</taxon>
        <taxon>Agaricomycetes</taxon>
        <taxon>Polyporales</taxon>
        <taxon>Polyporaceae</taxon>
        <taxon>Trametes</taxon>
    </lineage>
</organism>
<dbReference type="KEGG" id="tvs:TRAVEDRAFT_53975"/>
<evidence type="ECO:0000313" key="2">
    <source>
        <dbReference type="Proteomes" id="UP000054317"/>
    </source>
</evidence>
<protein>
    <submittedName>
        <fullName evidence="1">Uncharacterized protein</fullName>
    </submittedName>
</protein>
<name>R7S7L3_TRAVS</name>
<dbReference type="GeneID" id="19417278"/>
<reference evidence="2" key="1">
    <citation type="journal article" date="2012" name="Science">
        <title>The Paleozoic origin of enzymatic lignin decomposition reconstructed from 31 fungal genomes.</title>
        <authorList>
            <person name="Floudas D."/>
            <person name="Binder M."/>
            <person name="Riley R."/>
            <person name="Barry K."/>
            <person name="Blanchette R.A."/>
            <person name="Henrissat B."/>
            <person name="Martinez A.T."/>
            <person name="Otillar R."/>
            <person name="Spatafora J.W."/>
            <person name="Yadav J.S."/>
            <person name="Aerts A."/>
            <person name="Benoit I."/>
            <person name="Boyd A."/>
            <person name="Carlson A."/>
            <person name="Copeland A."/>
            <person name="Coutinho P.M."/>
            <person name="de Vries R.P."/>
            <person name="Ferreira P."/>
            <person name="Findley K."/>
            <person name="Foster B."/>
            <person name="Gaskell J."/>
            <person name="Glotzer D."/>
            <person name="Gorecki P."/>
            <person name="Heitman J."/>
            <person name="Hesse C."/>
            <person name="Hori C."/>
            <person name="Igarashi K."/>
            <person name="Jurgens J.A."/>
            <person name="Kallen N."/>
            <person name="Kersten P."/>
            <person name="Kohler A."/>
            <person name="Kuees U."/>
            <person name="Kumar T.K.A."/>
            <person name="Kuo A."/>
            <person name="LaButti K."/>
            <person name="Larrondo L.F."/>
            <person name="Lindquist E."/>
            <person name="Ling A."/>
            <person name="Lombard V."/>
            <person name="Lucas S."/>
            <person name="Lundell T."/>
            <person name="Martin R."/>
            <person name="McLaughlin D.J."/>
            <person name="Morgenstern I."/>
            <person name="Morin E."/>
            <person name="Murat C."/>
            <person name="Nagy L.G."/>
            <person name="Nolan M."/>
            <person name="Ohm R.A."/>
            <person name="Patyshakuliyeva A."/>
            <person name="Rokas A."/>
            <person name="Ruiz-Duenas F.J."/>
            <person name="Sabat G."/>
            <person name="Salamov A."/>
            <person name="Samejima M."/>
            <person name="Schmutz J."/>
            <person name="Slot J.C."/>
            <person name="St John F."/>
            <person name="Stenlid J."/>
            <person name="Sun H."/>
            <person name="Sun S."/>
            <person name="Syed K."/>
            <person name="Tsang A."/>
            <person name="Wiebenga A."/>
            <person name="Young D."/>
            <person name="Pisabarro A."/>
            <person name="Eastwood D.C."/>
            <person name="Martin F."/>
            <person name="Cullen D."/>
            <person name="Grigoriev I.V."/>
            <person name="Hibbett D.S."/>
        </authorList>
    </citation>
    <scope>NUCLEOTIDE SEQUENCE [LARGE SCALE GENOMIC DNA]</scope>
    <source>
        <strain evidence="2">FP-101664</strain>
    </source>
</reference>
<dbReference type="AlphaFoldDB" id="R7S7L3"/>
<evidence type="ECO:0000313" key="1">
    <source>
        <dbReference type="EMBL" id="EIW51991.1"/>
    </source>
</evidence>
<keyword evidence="2" id="KW-1185">Reference proteome</keyword>
<proteinExistence type="predicted"/>
<dbReference type="Proteomes" id="UP000054317">
    <property type="component" value="Unassembled WGS sequence"/>
</dbReference>
<accession>R7S7L3</accession>